<gene>
    <name evidence="1" type="ORF">SDJN03_25325</name>
</gene>
<reference evidence="1 2" key="1">
    <citation type="journal article" date="2021" name="Hortic Res">
        <title>The domestication of Cucurbita argyrosperma as revealed by the genome of its wild relative.</title>
        <authorList>
            <person name="Barrera-Redondo J."/>
            <person name="Sanchez-de la Vega G."/>
            <person name="Aguirre-Liguori J.A."/>
            <person name="Castellanos-Morales G."/>
            <person name="Gutierrez-Guerrero Y.T."/>
            <person name="Aguirre-Dugua X."/>
            <person name="Aguirre-Planter E."/>
            <person name="Tenaillon M.I."/>
            <person name="Lira-Saade R."/>
            <person name="Eguiarte L.E."/>
        </authorList>
    </citation>
    <scope>NUCLEOTIDE SEQUENCE [LARGE SCALE GENOMIC DNA]</scope>
    <source>
        <strain evidence="1">JBR-2021</strain>
    </source>
</reference>
<comment type="caution">
    <text evidence="1">The sequence shown here is derived from an EMBL/GenBank/DDBJ whole genome shotgun (WGS) entry which is preliminary data.</text>
</comment>
<name>A0AAV6MAQ1_9ROSI</name>
<feature type="non-terminal residue" evidence="1">
    <location>
        <position position="1"/>
    </location>
</feature>
<accession>A0AAV6MAQ1</accession>
<dbReference type="Proteomes" id="UP000685013">
    <property type="component" value="Chromosome 16"/>
</dbReference>
<proteinExistence type="predicted"/>
<dbReference type="EMBL" id="JAGKQH010000016">
    <property type="protein sequence ID" value="KAG6577751.1"/>
    <property type="molecule type" value="Genomic_DNA"/>
</dbReference>
<organism evidence="1 2">
    <name type="scientific">Cucurbita argyrosperma subsp. sororia</name>
    <dbReference type="NCBI Taxonomy" id="37648"/>
    <lineage>
        <taxon>Eukaryota</taxon>
        <taxon>Viridiplantae</taxon>
        <taxon>Streptophyta</taxon>
        <taxon>Embryophyta</taxon>
        <taxon>Tracheophyta</taxon>
        <taxon>Spermatophyta</taxon>
        <taxon>Magnoliopsida</taxon>
        <taxon>eudicotyledons</taxon>
        <taxon>Gunneridae</taxon>
        <taxon>Pentapetalae</taxon>
        <taxon>rosids</taxon>
        <taxon>fabids</taxon>
        <taxon>Cucurbitales</taxon>
        <taxon>Cucurbitaceae</taxon>
        <taxon>Cucurbiteae</taxon>
        <taxon>Cucurbita</taxon>
    </lineage>
</organism>
<protein>
    <submittedName>
        <fullName evidence="1">Uncharacterized protein</fullName>
    </submittedName>
</protein>
<evidence type="ECO:0000313" key="2">
    <source>
        <dbReference type="Proteomes" id="UP000685013"/>
    </source>
</evidence>
<dbReference type="AlphaFoldDB" id="A0AAV6MAQ1"/>
<keyword evidence="2" id="KW-1185">Reference proteome</keyword>
<evidence type="ECO:0000313" key="1">
    <source>
        <dbReference type="EMBL" id="KAG6577751.1"/>
    </source>
</evidence>
<sequence length="101" mass="11155">MFGHLRGTKSAEGSSGSQFFPFLPTEVFEGLDIKGFLYFLKIWSLLLFGQIPSSIEFALSRNTRGVMKLLYEIGVGSLVQLFKALLMKHQGDFLGETSSGS</sequence>